<keyword evidence="1" id="KW-0175">Coiled coil</keyword>
<evidence type="ECO:0000313" key="4">
    <source>
        <dbReference type="Proteomes" id="UP000191116"/>
    </source>
</evidence>
<gene>
    <name evidence="3" type="ORF">CZ814_03243</name>
</gene>
<dbReference type="AlphaFoldDB" id="A0A1T4UGS7"/>
<dbReference type="EMBL" id="FUWP01000023">
    <property type="protein sequence ID" value="SKA51965.1"/>
    <property type="molecule type" value="Genomic_DNA"/>
</dbReference>
<protein>
    <submittedName>
        <fullName evidence="3">CRISPR-associated protein (Cas_NE0113)</fullName>
    </submittedName>
</protein>
<accession>A0A1T4UGS7</accession>
<dbReference type="Proteomes" id="UP000191116">
    <property type="component" value="Unassembled WGS sequence"/>
</dbReference>
<sequence length="538" mass="61744">MKNKKHILLSITGGSPSVLTETLYGIYKNNLTWPDEIQVITTCYGRTQLKHSLLKTNKNGNNVIKQLCEDYHIDSVPTFTLDKNIHVVPDANNKLVDDARSEADQEALADYIVKAVAQLCDDSNNTIHASISGGRKTMTFYLGYAMTLFARKDDMLSHVLLTDSDYEVADFYYPTPYDDAFTRNERRYETTTEFIDVVLSNIPFIRQRELMSKHVLSEFSKTDVLKIKKDTEKKDTAVTMSYADLVTYQSISQTLEQLQQREKIEIAELDKLKKKLSTVQEKRQQLVHDKLQQKADNKAGDIHQLQQTLSEKEKSLLAINADIEKELALFKLDFDLAHKIVVVRYNNQLCKVIDFSNNELELAYYAMIARQSFDHGYKQGKVLDDEKDIIYGYLFLLELLRIQGIDEAKLSTIHENFDDEDNVSVVDCLDLIFNSPVLRQALKPYEKTIDNFFKYSVEGGLFYDADNVDVNSVGIEKSFLRDRKSKLNGLIKKVLSNEFNDIITPTGVWQQDQPVSYYRGRSNPVFSDGLWVQSNLTD</sequence>
<feature type="domain" description="CRISPR system ring nuclease SSO2081-like" evidence="2">
    <location>
        <begin position="15"/>
        <end position="229"/>
    </location>
</feature>
<dbReference type="OrthoDB" id="9805822at2"/>
<dbReference type="NCBIfam" id="TIGR02584">
    <property type="entry name" value="cas_NE0113"/>
    <property type="match status" value="1"/>
</dbReference>
<reference evidence="3 4" key="1">
    <citation type="submission" date="2017-02" db="EMBL/GenBank/DDBJ databases">
        <authorList>
            <person name="Peterson S.W."/>
        </authorList>
    </citation>
    <scope>NUCLEOTIDE SEQUENCE [LARGE SCALE GENOMIC DNA]</scope>
    <source>
        <strain evidence="3 4">CECT 9189</strain>
    </source>
</reference>
<evidence type="ECO:0000259" key="2">
    <source>
        <dbReference type="Pfam" id="PF09623"/>
    </source>
</evidence>
<name>A0A1T4UGS7_9GAMM</name>
<feature type="coiled-coil region" evidence="1">
    <location>
        <begin position="255"/>
        <end position="308"/>
    </location>
</feature>
<dbReference type="InterPro" id="IPR013413">
    <property type="entry name" value="CRISPR-assoc_prot_NE0113"/>
</dbReference>
<dbReference type="InterPro" id="IPR019092">
    <property type="entry name" value="SSO2081-like_dom"/>
</dbReference>
<evidence type="ECO:0000256" key="1">
    <source>
        <dbReference type="SAM" id="Coils"/>
    </source>
</evidence>
<evidence type="ECO:0000313" key="3">
    <source>
        <dbReference type="EMBL" id="SKA51965.1"/>
    </source>
</evidence>
<organism evidence="3 4">
    <name type="scientific">Photobacterium toruni</name>
    <dbReference type="NCBI Taxonomy" id="1935446"/>
    <lineage>
        <taxon>Bacteria</taxon>
        <taxon>Pseudomonadati</taxon>
        <taxon>Pseudomonadota</taxon>
        <taxon>Gammaproteobacteria</taxon>
        <taxon>Vibrionales</taxon>
        <taxon>Vibrionaceae</taxon>
        <taxon>Photobacterium</taxon>
    </lineage>
</organism>
<dbReference type="RefSeq" id="WP_080175962.1">
    <property type="nucleotide sequence ID" value="NZ_AP024856.1"/>
</dbReference>
<dbReference type="Pfam" id="PF09623">
    <property type="entry name" value="Cas_NE0113"/>
    <property type="match status" value="1"/>
</dbReference>
<proteinExistence type="predicted"/>